<dbReference type="RefSeq" id="WP_013764916.1">
    <property type="nucleotide sequence ID" value="NC_015510.1"/>
</dbReference>
<dbReference type="Proteomes" id="UP000008461">
    <property type="component" value="Chromosome"/>
</dbReference>
<keyword evidence="5 8" id="KW-1133">Transmembrane helix</keyword>
<evidence type="ECO:0000256" key="8">
    <source>
        <dbReference type="SAM" id="Phobius"/>
    </source>
</evidence>
<feature type="transmembrane region" description="Helical" evidence="8">
    <location>
        <begin position="131"/>
        <end position="149"/>
    </location>
</feature>
<feature type="transmembrane region" description="Helical" evidence="8">
    <location>
        <begin position="209"/>
        <end position="228"/>
    </location>
</feature>
<evidence type="ECO:0000256" key="6">
    <source>
        <dbReference type="ARBA" id="ARBA00023136"/>
    </source>
</evidence>
<dbReference type="KEGG" id="hhy:Halhy_2494"/>
<dbReference type="GO" id="GO:0071555">
    <property type="term" value="P:cell wall organization"/>
    <property type="evidence" value="ECO:0007669"/>
    <property type="project" value="TreeGrafter"/>
</dbReference>
<gene>
    <name evidence="9" type="ordered locus">Halhy_2494</name>
</gene>
<evidence type="ECO:0000313" key="9">
    <source>
        <dbReference type="EMBL" id="AEE50367.1"/>
    </source>
</evidence>
<reference evidence="9 10" key="1">
    <citation type="journal article" date="2011" name="Stand. Genomic Sci.">
        <title>Complete genome sequence of Haliscomenobacter hydrossis type strain (O).</title>
        <authorList>
            <consortium name="US DOE Joint Genome Institute (JGI-PGF)"/>
            <person name="Daligault H."/>
            <person name="Lapidus A."/>
            <person name="Zeytun A."/>
            <person name="Nolan M."/>
            <person name="Lucas S."/>
            <person name="Del Rio T.G."/>
            <person name="Tice H."/>
            <person name="Cheng J.F."/>
            <person name="Tapia R."/>
            <person name="Han C."/>
            <person name="Goodwin L."/>
            <person name="Pitluck S."/>
            <person name="Liolios K."/>
            <person name="Pagani I."/>
            <person name="Ivanova N."/>
            <person name="Huntemann M."/>
            <person name="Mavromatis K."/>
            <person name="Mikhailova N."/>
            <person name="Pati A."/>
            <person name="Chen A."/>
            <person name="Palaniappan K."/>
            <person name="Land M."/>
            <person name="Hauser L."/>
            <person name="Brambilla E.M."/>
            <person name="Rohde M."/>
            <person name="Verbarg S."/>
            <person name="Goker M."/>
            <person name="Bristow J."/>
            <person name="Eisen J.A."/>
            <person name="Markowitz V."/>
            <person name="Hugenholtz P."/>
            <person name="Kyrpides N.C."/>
            <person name="Klenk H.P."/>
            <person name="Woyke T."/>
        </authorList>
    </citation>
    <scope>NUCLEOTIDE SEQUENCE [LARGE SCALE GENOMIC DNA]</scope>
    <source>
        <strain evidence="10">ATCC 27775 / DSM 1100 / LMG 10767 / O</strain>
    </source>
</reference>
<evidence type="ECO:0000256" key="3">
    <source>
        <dbReference type="ARBA" id="ARBA00022679"/>
    </source>
</evidence>
<feature type="transmembrane region" description="Helical" evidence="8">
    <location>
        <begin position="323"/>
        <end position="341"/>
    </location>
</feature>
<dbReference type="InterPro" id="IPR018480">
    <property type="entry name" value="PNAcMuramoyl-5peptid_Trfase_CS"/>
</dbReference>
<dbReference type="Pfam" id="PF00953">
    <property type="entry name" value="Glycos_transf_4"/>
    <property type="match status" value="1"/>
</dbReference>
<keyword evidence="7" id="KW-0460">Magnesium</keyword>
<feature type="transmembrane region" description="Helical" evidence="8">
    <location>
        <begin position="72"/>
        <end position="89"/>
    </location>
</feature>
<feature type="transmembrane region" description="Helical" evidence="8">
    <location>
        <begin position="248"/>
        <end position="268"/>
    </location>
</feature>
<dbReference type="PROSITE" id="PS01348">
    <property type="entry name" value="MRAY_2"/>
    <property type="match status" value="1"/>
</dbReference>
<evidence type="ECO:0000256" key="2">
    <source>
        <dbReference type="ARBA" id="ARBA00022475"/>
    </source>
</evidence>
<feature type="binding site" evidence="7">
    <location>
        <position position="213"/>
    </location>
    <ligand>
        <name>Mg(2+)</name>
        <dbReference type="ChEBI" id="CHEBI:18420"/>
    </ligand>
</feature>
<dbReference type="GO" id="GO:0046872">
    <property type="term" value="F:metal ion binding"/>
    <property type="evidence" value="ECO:0007669"/>
    <property type="project" value="UniProtKB-KW"/>
</dbReference>
<comment type="cofactor">
    <cofactor evidence="7">
        <name>Mg(2+)</name>
        <dbReference type="ChEBI" id="CHEBI:18420"/>
    </cofactor>
</comment>
<dbReference type="GO" id="GO:0044038">
    <property type="term" value="P:cell wall macromolecule biosynthetic process"/>
    <property type="evidence" value="ECO:0007669"/>
    <property type="project" value="TreeGrafter"/>
</dbReference>
<sequence length="360" mass="39765">MELIIQCFLTAFILTYFAIPSIIRIALAKNLMDDPGERSSHEVSTPSLGGIAVFGGVIFAIIMWTPSPVFSQVQYLLGAFVIIFLIGAKDDIAPVSPDKKLLAQVFAATIIVVKSDVQLHSFHGLLGIHNAFHPLFYLFVSIFTILVLVNAFNLIDGIDGLAACIGALICGVLGCWFYLTGQIEYTAVAFASMGGILAFLRYNISPAQIFMGDTGSLLIGLICATLIVKFIDFNHNLPIDHAYRFNGAPAVAIGIMIIPIFDTLRVFITRMMRGTSPFRPDRRHIHHLLIDNGYSHMEATAILVFVNTAFILFVFTFHSMLNMHWLILIMGLVAGGLTYYLHKRVLAIRKIAKLQLNETT</sequence>
<dbReference type="OrthoDB" id="9783652at2"/>
<comment type="subcellular location">
    <subcellularLocation>
        <location evidence="1">Cell membrane</location>
        <topology evidence="1">Multi-pass membrane protein</topology>
    </subcellularLocation>
</comment>
<dbReference type="AlphaFoldDB" id="F4KXJ6"/>
<proteinExistence type="predicted"/>
<dbReference type="HOGENOM" id="CLU_023982_1_1_10"/>
<dbReference type="STRING" id="760192.Halhy_2494"/>
<dbReference type="PANTHER" id="PTHR22926:SF3">
    <property type="entry name" value="UNDECAPRENYL-PHOSPHATE ALPHA-N-ACETYLGLUCOSAMINYL 1-PHOSPHATE TRANSFERASE"/>
    <property type="match status" value="1"/>
</dbReference>
<keyword evidence="3 9" id="KW-0808">Transferase</keyword>
<keyword evidence="6 8" id="KW-0472">Membrane</keyword>
<feature type="transmembrane region" description="Helical" evidence="8">
    <location>
        <begin position="6"/>
        <end position="27"/>
    </location>
</feature>
<keyword evidence="4 8" id="KW-0812">Transmembrane</keyword>
<evidence type="ECO:0000256" key="5">
    <source>
        <dbReference type="ARBA" id="ARBA00022989"/>
    </source>
</evidence>
<dbReference type="EMBL" id="CP002691">
    <property type="protein sequence ID" value="AEE50367.1"/>
    <property type="molecule type" value="Genomic_DNA"/>
</dbReference>
<reference key="2">
    <citation type="submission" date="2011-04" db="EMBL/GenBank/DDBJ databases">
        <title>Complete sequence of chromosome of Haliscomenobacter hydrossis DSM 1100.</title>
        <authorList>
            <consortium name="US DOE Joint Genome Institute (JGI-PGF)"/>
            <person name="Lucas S."/>
            <person name="Han J."/>
            <person name="Lapidus A."/>
            <person name="Bruce D."/>
            <person name="Goodwin L."/>
            <person name="Pitluck S."/>
            <person name="Peters L."/>
            <person name="Kyrpides N."/>
            <person name="Mavromatis K."/>
            <person name="Ivanova N."/>
            <person name="Ovchinnikova G."/>
            <person name="Pagani I."/>
            <person name="Daligault H."/>
            <person name="Detter J.C."/>
            <person name="Han C."/>
            <person name="Land M."/>
            <person name="Hauser L."/>
            <person name="Markowitz V."/>
            <person name="Cheng J.-F."/>
            <person name="Hugenholtz P."/>
            <person name="Woyke T."/>
            <person name="Wu D."/>
            <person name="Verbarg S."/>
            <person name="Frueling A."/>
            <person name="Brambilla E."/>
            <person name="Klenk H.-P."/>
            <person name="Eisen J.A."/>
        </authorList>
    </citation>
    <scope>NUCLEOTIDE SEQUENCE</scope>
    <source>
        <strain>DSM 1100</strain>
    </source>
</reference>
<feature type="transmembrane region" description="Helical" evidence="8">
    <location>
        <begin position="299"/>
        <end position="317"/>
    </location>
</feature>
<organism evidence="9 10">
    <name type="scientific">Haliscomenobacter hydrossis (strain ATCC 27775 / DSM 1100 / LMG 10767 / O)</name>
    <dbReference type="NCBI Taxonomy" id="760192"/>
    <lineage>
        <taxon>Bacteria</taxon>
        <taxon>Pseudomonadati</taxon>
        <taxon>Bacteroidota</taxon>
        <taxon>Saprospiria</taxon>
        <taxon>Saprospirales</taxon>
        <taxon>Haliscomenobacteraceae</taxon>
        <taxon>Haliscomenobacter</taxon>
    </lineage>
</organism>
<feature type="binding site" evidence="7">
    <location>
        <position position="153"/>
    </location>
    <ligand>
        <name>Mg(2+)</name>
        <dbReference type="ChEBI" id="CHEBI:18420"/>
    </ligand>
</feature>
<keyword evidence="2" id="KW-1003">Cell membrane</keyword>
<keyword evidence="10" id="KW-1185">Reference proteome</keyword>
<evidence type="ECO:0000313" key="10">
    <source>
        <dbReference type="Proteomes" id="UP000008461"/>
    </source>
</evidence>
<dbReference type="GO" id="GO:0005886">
    <property type="term" value="C:plasma membrane"/>
    <property type="evidence" value="ECO:0007669"/>
    <property type="project" value="UniProtKB-SubCell"/>
</dbReference>
<keyword evidence="7" id="KW-0479">Metal-binding</keyword>
<feature type="transmembrane region" description="Helical" evidence="8">
    <location>
        <begin position="185"/>
        <end position="202"/>
    </location>
</feature>
<dbReference type="PANTHER" id="PTHR22926">
    <property type="entry name" value="PHOSPHO-N-ACETYLMURAMOYL-PENTAPEPTIDE-TRANSFERASE"/>
    <property type="match status" value="1"/>
</dbReference>
<evidence type="ECO:0000256" key="4">
    <source>
        <dbReference type="ARBA" id="ARBA00022692"/>
    </source>
</evidence>
<dbReference type="GO" id="GO:0016780">
    <property type="term" value="F:phosphotransferase activity, for other substituted phosphate groups"/>
    <property type="evidence" value="ECO:0007669"/>
    <property type="project" value="InterPro"/>
</dbReference>
<name>F4KXJ6_HALH1</name>
<dbReference type="GO" id="GO:0009103">
    <property type="term" value="P:lipopolysaccharide biosynthetic process"/>
    <property type="evidence" value="ECO:0007669"/>
    <property type="project" value="TreeGrafter"/>
</dbReference>
<evidence type="ECO:0000256" key="7">
    <source>
        <dbReference type="PIRSR" id="PIRSR600715-1"/>
    </source>
</evidence>
<dbReference type="eggNOG" id="COG0472">
    <property type="taxonomic scope" value="Bacteria"/>
</dbReference>
<dbReference type="InterPro" id="IPR000715">
    <property type="entry name" value="Glycosyl_transferase_4"/>
</dbReference>
<feature type="transmembrane region" description="Helical" evidence="8">
    <location>
        <begin position="161"/>
        <end position="179"/>
    </location>
</feature>
<dbReference type="CDD" id="cd06853">
    <property type="entry name" value="GT_WecA_like"/>
    <property type="match status" value="1"/>
</dbReference>
<feature type="transmembrane region" description="Helical" evidence="8">
    <location>
        <begin position="48"/>
        <end position="66"/>
    </location>
</feature>
<accession>F4KXJ6</accession>
<evidence type="ECO:0000256" key="1">
    <source>
        <dbReference type="ARBA" id="ARBA00004651"/>
    </source>
</evidence>
<protein>
    <submittedName>
        <fullName evidence="9">Glycosyl transferase, family 4, conserved region-containing protein</fullName>
    </submittedName>
</protein>